<dbReference type="Pfam" id="PF13360">
    <property type="entry name" value="PQQ_2"/>
    <property type="match status" value="1"/>
</dbReference>
<gene>
    <name evidence="2" type="ORF">GCM10007939_10060</name>
</gene>
<dbReference type="PROSITE" id="PS51257">
    <property type="entry name" value="PROKAR_LIPOPROTEIN"/>
    <property type="match status" value="1"/>
</dbReference>
<dbReference type="SMART" id="SM00564">
    <property type="entry name" value="PQQ"/>
    <property type="match status" value="7"/>
</dbReference>
<protein>
    <submittedName>
        <fullName evidence="2">Pyrrolo-quinoline quinone</fullName>
    </submittedName>
</protein>
<feature type="domain" description="Pyrrolo-quinoline quinone repeat" evidence="1">
    <location>
        <begin position="118"/>
        <end position="357"/>
    </location>
</feature>
<name>A0ABQ5VUD6_9RHOB</name>
<reference evidence="3" key="1">
    <citation type="journal article" date="2019" name="Int. J. Syst. Evol. Microbiol.">
        <title>The Global Catalogue of Microorganisms (GCM) 10K type strain sequencing project: providing services to taxonomists for standard genome sequencing and annotation.</title>
        <authorList>
            <consortium name="The Broad Institute Genomics Platform"/>
            <consortium name="The Broad Institute Genome Sequencing Center for Infectious Disease"/>
            <person name="Wu L."/>
            <person name="Ma J."/>
        </authorList>
    </citation>
    <scope>NUCLEOTIDE SEQUENCE [LARGE SCALE GENOMIC DNA]</scope>
    <source>
        <strain evidence="3">NBRC 110140</strain>
    </source>
</reference>
<dbReference type="PANTHER" id="PTHR34512:SF30">
    <property type="entry name" value="OUTER MEMBRANE PROTEIN ASSEMBLY FACTOR BAMB"/>
    <property type="match status" value="1"/>
</dbReference>
<evidence type="ECO:0000259" key="1">
    <source>
        <dbReference type="Pfam" id="PF13360"/>
    </source>
</evidence>
<dbReference type="InterPro" id="IPR002372">
    <property type="entry name" value="PQQ_rpt_dom"/>
</dbReference>
<evidence type="ECO:0000313" key="3">
    <source>
        <dbReference type="Proteomes" id="UP001156694"/>
    </source>
</evidence>
<dbReference type="EMBL" id="BSNN01000002">
    <property type="protein sequence ID" value="GLQ34723.1"/>
    <property type="molecule type" value="Genomic_DNA"/>
</dbReference>
<dbReference type="InterPro" id="IPR015943">
    <property type="entry name" value="WD40/YVTN_repeat-like_dom_sf"/>
</dbReference>
<dbReference type="InterPro" id="IPR011047">
    <property type="entry name" value="Quinoprotein_ADH-like_sf"/>
</dbReference>
<accession>A0ABQ5VUD6</accession>
<dbReference type="Proteomes" id="UP001156694">
    <property type="component" value="Unassembled WGS sequence"/>
</dbReference>
<dbReference type="SUPFAM" id="SSF50998">
    <property type="entry name" value="Quinoprotein alcohol dehydrogenase-like"/>
    <property type="match status" value="1"/>
</dbReference>
<organism evidence="2 3">
    <name type="scientific">Amylibacter marinus</name>
    <dbReference type="NCBI Taxonomy" id="1475483"/>
    <lineage>
        <taxon>Bacteria</taxon>
        <taxon>Pseudomonadati</taxon>
        <taxon>Pseudomonadota</taxon>
        <taxon>Alphaproteobacteria</taxon>
        <taxon>Rhodobacterales</taxon>
        <taxon>Paracoccaceae</taxon>
        <taxon>Amylibacter</taxon>
    </lineage>
</organism>
<dbReference type="Gene3D" id="2.130.10.10">
    <property type="entry name" value="YVTN repeat-like/Quinoprotein amine dehydrogenase"/>
    <property type="match status" value="1"/>
</dbReference>
<proteinExistence type="predicted"/>
<sequence length="438" mass="45637">MHLKFLTLLGLGLGLLAACGEKEEILAGERLGLRDGQDPQAIEIMDQPPALVLPAATTNNQWTHRNGNAQHALHHPSLGRQLQKIWAVDIGAGNRNGQRISADPIVSGGRIFTMDSSDTVTAVSLGGQILWKQSVSIEISSKGRERLAASGGGLAIAGDNLAVTTADGEVLLLEAKSGDIRWRQRVSASIGSAPVMSGNVVVAVARDNKAYGLALRNGRILWQQSSGASGAAVLGTGTPAIADRSAIIAYSSGEVVSLDLNTGAGQWNQAISGRRVGHSKSSIVAVSGDPVVQGNTLYAGTYSGRLVSIDRTAGTRNWTVKEGAVGPVWPAGNSLFVVTDELKLKRLNAANGAQVWDVDLPLFKSVKRFKGNYGHYGPVLAGGILYVAGSDGVIRGFDPANGQLVSTIELPGGAASQVVVAAGRMYVISTKGQLIAFQ</sequence>
<dbReference type="InterPro" id="IPR018391">
    <property type="entry name" value="PQQ_b-propeller_rpt"/>
</dbReference>
<dbReference type="RefSeq" id="WP_284376648.1">
    <property type="nucleotide sequence ID" value="NZ_BSNN01000002.1"/>
</dbReference>
<comment type="caution">
    <text evidence="2">The sequence shown here is derived from an EMBL/GenBank/DDBJ whole genome shotgun (WGS) entry which is preliminary data.</text>
</comment>
<evidence type="ECO:0000313" key="2">
    <source>
        <dbReference type="EMBL" id="GLQ34723.1"/>
    </source>
</evidence>
<keyword evidence="3" id="KW-1185">Reference proteome</keyword>
<dbReference type="PANTHER" id="PTHR34512">
    <property type="entry name" value="CELL SURFACE PROTEIN"/>
    <property type="match status" value="1"/>
</dbReference>